<keyword evidence="13 14" id="KW-0464">Manganese</keyword>
<evidence type="ECO:0000256" key="4">
    <source>
        <dbReference type="ARBA" id="ARBA00004496"/>
    </source>
</evidence>
<evidence type="ECO:0000256" key="15">
    <source>
        <dbReference type="PROSITE-ProRule" id="PRU01319"/>
    </source>
</evidence>
<protein>
    <recommendedName>
        <fullName evidence="7 14">Ribonuclease HII</fullName>
        <shortName evidence="14">RNase HII</shortName>
        <ecNumber evidence="6 14">3.1.26.4</ecNumber>
    </recommendedName>
</protein>
<dbReference type="GO" id="GO:0032299">
    <property type="term" value="C:ribonuclease H2 complex"/>
    <property type="evidence" value="ECO:0007669"/>
    <property type="project" value="TreeGrafter"/>
</dbReference>
<feature type="binding site" evidence="14 15">
    <location>
        <position position="47"/>
    </location>
    <ligand>
        <name>a divalent metal cation</name>
        <dbReference type="ChEBI" id="CHEBI:60240"/>
    </ligand>
</feature>
<evidence type="ECO:0000256" key="3">
    <source>
        <dbReference type="ARBA" id="ARBA00004065"/>
    </source>
</evidence>
<evidence type="ECO:0000256" key="13">
    <source>
        <dbReference type="ARBA" id="ARBA00023211"/>
    </source>
</evidence>
<keyword evidence="8 14" id="KW-0963">Cytoplasm</keyword>
<proteinExistence type="inferred from homology"/>
<feature type="binding site" evidence="14 15">
    <location>
        <position position="137"/>
    </location>
    <ligand>
        <name>a divalent metal cation</name>
        <dbReference type="ChEBI" id="CHEBI:60240"/>
    </ligand>
</feature>
<comment type="cofactor">
    <cofactor evidence="14 15">
        <name>Mn(2+)</name>
        <dbReference type="ChEBI" id="CHEBI:29035"/>
    </cofactor>
    <cofactor evidence="14 15">
        <name>Mg(2+)</name>
        <dbReference type="ChEBI" id="CHEBI:18420"/>
    </cofactor>
    <text evidence="14 15">Manganese or magnesium. Binds 1 divalent metal ion per monomer in the absence of substrate. May bind a second metal ion after substrate binding.</text>
</comment>
<gene>
    <name evidence="14" type="primary">rnhB</name>
    <name evidence="18" type="ORF">E6C51_08815</name>
</gene>
<evidence type="ECO:0000256" key="16">
    <source>
        <dbReference type="RuleBase" id="RU003515"/>
    </source>
</evidence>
<comment type="subcellular location">
    <subcellularLocation>
        <location evidence="4 14">Cytoplasm</location>
    </subcellularLocation>
</comment>
<dbReference type="EMBL" id="SSOA01000003">
    <property type="protein sequence ID" value="THF50922.1"/>
    <property type="molecule type" value="Genomic_DNA"/>
</dbReference>
<name>A0A4S3ZYC2_9HYPH</name>
<organism evidence="18 19">
    <name type="scientific">Allorhizobium terrae</name>
    <dbReference type="NCBI Taxonomy" id="1848972"/>
    <lineage>
        <taxon>Bacteria</taxon>
        <taxon>Pseudomonadati</taxon>
        <taxon>Pseudomonadota</taxon>
        <taxon>Alphaproteobacteria</taxon>
        <taxon>Hyphomicrobiales</taxon>
        <taxon>Rhizobiaceae</taxon>
        <taxon>Rhizobium/Agrobacterium group</taxon>
        <taxon>Allorhizobium</taxon>
    </lineage>
</organism>
<dbReference type="InterPro" id="IPR022898">
    <property type="entry name" value="RNase_HII"/>
</dbReference>
<comment type="similarity">
    <text evidence="5 14 16">Belongs to the RNase HII family.</text>
</comment>
<dbReference type="GO" id="GO:0043137">
    <property type="term" value="P:DNA replication, removal of RNA primer"/>
    <property type="evidence" value="ECO:0007669"/>
    <property type="project" value="TreeGrafter"/>
</dbReference>
<evidence type="ECO:0000256" key="7">
    <source>
        <dbReference type="ARBA" id="ARBA00019179"/>
    </source>
</evidence>
<comment type="caution">
    <text evidence="18">The sequence shown here is derived from an EMBL/GenBank/DDBJ whole genome shotgun (WGS) entry which is preliminary data.</text>
</comment>
<dbReference type="PROSITE" id="PS51975">
    <property type="entry name" value="RNASE_H_2"/>
    <property type="match status" value="1"/>
</dbReference>
<evidence type="ECO:0000313" key="18">
    <source>
        <dbReference type="EMBL" id="THF50922.1"/>
    </source>
</evidence>
<comment type="catalytic activity">
    <reaction evidence="1 14 15 16">
        <text>Endonucleolytic cleavage to 5'-phosphomonoester.</text>
        <dbReference type="EC" id="3.1.26.4"/>
    </reaction>
</comment>
<evidence type="ECO:0000256" key="1">
    <source>
        <dbReference type="ARBA" id="ARBA00000077"/>
    </source>
</evidence>
<evidence type="ECO:0000256" key="14">
    <source>
        <dbReference type="HAMAP-Rule" id="MF_00052"/>
    </source>
</evidence>
<feature type="binding site" evidence="14 15">
    <location>
        <position position="46"/>
    </location>
    <ligand>
        <name>a divalent metal cation</name>
        <dbReference type="ChEBI" id="CHEBI:60240"/>
    </ligand>
</feature>
<sequence length="223" mass="23830">MCEVSLMPKHISPDHPDFFTVPETGPDFSLETLAQKRGLWPVAGTDEAGRGPLAGPVVAAAVILDGNAIPVGLNDSKKLTARRREALYEEILATATVSIASSGANHIDRRDIRKASLDAMRRAVAGLTLVPAHVLCDGRDVPPGLICSGSAVIKGDARSLSIAAASIIAKVMRDRMMERAAKIYPAYGFDAHAGYGTKTHLQAIVDNGPCILHRMSFRPLRQE</sequence>
<dbReference type="PANTHER" id="PTHR10954">
    <property type="entry name" value="RIBONUCLEASE H2 SUBUNIT A"/>
    <property type="match status" value="1"/>
</dbReference>
<evidence type="ECO:0000256" key="11">
    <source>
        <dbReference type="ARBA" id="ARBA00022759"/>
    </source>
</evidence>
<comment type="function">
    <text evidence="3 14 16">Endonuclease that specifically degrades the RNA of RNA-DNA hybrids.</text>
</comment>
<keyword evidence="11 14" id="KW-0255">Endonuclease</keyword>
<evidence type="ECO:0000256" key="9">
    <source>
        <dbReference type="ARBA" id="ARBA00022722"/>
    </source>
</evidence>
<evidence type="ECO:0000256" key="8">
    <source>
        <dbReference type="ARBA" id="ARBA00022490"/>
    </source>
</evidence>
<feature type="domain" description="RNase H type-2" evidence="17">
    <location>
        <begin position="40"/>
        <end position="223"/>
    </location>
</feature>
<dbReference type="InterPro" id="IPR001352">
    <property type="entry name" value="RNase_HII/HIII"/>
</dbReference>
<evidence type="ECO:0000256" key="10">
    <source>
        <dbReference type="ARBA" id="ARBA00022723"/>
    </source>
</evidence>
<evidence type="ECO:0000259" key="17">
    <source>
        <dbReference type="PROSITE" id="PS51975"/>
    </source>
</evidence>
<dbReference type="NCBIfam" id="NF000595">
    <property type="entry name" value="PRK00015.1-3"/>
    <property type="match status" value="1"/>
</dbReference>
<dbReference type="GO" id="GO:0030145">
    <property type="term" value="F:manganese ion binding"/>
    <property type="evidence" value="ECO:0007669"/>
    <property type="project" value="UniProtKB-UniRule"/>
</dbReference>
<keyword evidence="9 14" id="KW-0540">Nuclease</keyword>
<reference evidence="18 19" key="1">
    <citation type="submission" date="2019-04" db="EMBL/GenBank/DDBJ databases">
        <title>Rhizobium terrae sp. nov., isolated from a paddy soil.</title>
        <authorList>
            <person name="Lin S.-Y."/>
            <person name="Hameed A."/>
            <person name="Huang H.-I."/>
            <person name="Young C.-C."/>
        </authorList>
    </citation>
    <scope>NUCLEOTIDE SEQUENCE [LARGE SCALE GENOMIC DNA]</scope>
    <source>
        <strain evidence="18 19">CC-HIH110</strain>
    </source>
</reference>
<keyword evidence="19" id="KW-1185">Reference proteome</keyword>
<dbReference type="Gene3D" id="3.30.420.10">
    <property type="entry name" value="Ribonuclease H-like superfamily/Ribonuclease H"/>
    <property type="match status" value="1"/>
</dbReference>
<dbReference type="InterPro" id="IPR036397">
    <property type="entry name" value="RNaseH_sf"/>
</dbReference>
<dbReference type="HAMAP" id="MF_00052_B">
    <property type="entry name" value="RNase_HII_B"/>
    <property type="match status" value="1"/>
</dbReference>
<dbReference type="GO" id="GO:0005737">
    <property type="term" value="C:cytoplasm"/>
    <property type="evidence" value="ECO:0007669"/>
    <property type="project" value="UniProtKB-SubCell"/>
</dbReference>
<evidence type="ECO:0000256" key="2">
    <source>
        <dbReference type="ARBA" id="ARBA00001946"/>
    </source>
</evidence>
<dbReference type="SUPFAM" id="SSF53098">
    <property type="entry name" value="Ribonuclease H-like"/>
    <property type="match status" value="1"/>
</dbReference>
<dbReference type="InterPro" id="IPR024567">
    <property type="entry name" value="RNase_HII/HIII_dom"/>
</dbReference>
<evidence type="ECO:0000256" key="12">
    <source>
        <dbReference type="ARBA" id="ARBA00022801"/>
    </source>
</evidence>
<dbReference type="GO" id="GO:0004523">
    <property type="term" value="F:RNA-DNA hybrid ribonuclease activity"/>
    <property type="evidence" value="ECO:0007669"/>
    <property type="project" value="UniProtKB-UniRule"/>
</dbReference>
<dbReference type="AlphaFoldDB" id="A0A4S3ZYC2"/>
<keyword evidence="10 14" id="KW-0479">Metal-binding</keyword>
<dbReference type="Proteomes" id="UP000310754">
    <property type="component" value="Unassembled WGS sequence"/>
</dbReference>
<dbReference type="InterPro" id="IPR012337">
    <property type="entry name" value="RNaseH-like_sf"/>
</dbReference>
<dbReference type="GO" id="GO:0006298">
    <property type="term" value="P:mismatch repair"/>
    <property type="evidence" value="ECO:0007669"/>
    <property type="project" value="TreeGrafter"/>
</dbReference>
<dbReference type="GO" id="GO:0003723">
    <property type="term" value="F:RNA binding"/>
    <property type="evidence" value="ECO:0007669"/>
    <property type="project" value="UniProtKB-UniRule"/>
</dbReference>
<dbReference type="CDD" id="cd07182">
    <property type="entry name" value="RNase_HII_bacteria_HII_like"/>
    <property type="match status" value="1"/>
</dbReference>
<dbReference type="EC" id="3.1.26.4" evidence="6 14"/>
<keyword evidence="12 14" id="KW-0378">Hydrolase</keyword>
<dbReference type="Pfam" id="PF01351">
    <property type="entry name" value="RNase_HII"/>
    <property type="match status" value="1"/>
</dbReference>
<dbReference type="PANTHER" id="PTHR10954:SF18">
    <property type="entry name" value="RIBONUCLEASE HII"/>
    <property type="match status" value="1"/>
</dbReference>
<accession>A0A4S3ZYC2</accession>
<comment type="cofactor">
    <cofactor evidence="2">
        <name>Mg(2+)</name>
        <dbReference type="ChEBI" id="CHEBI:18420"/>
    </cofactor>
</comment>
<evidence type="ECO:0000313" key="19">
    <source>
        <dbReference type="Proteomes" id="UP000310754"/>
    </source>
</evidence>
<evidence type="ECO:0000256" key="6">
    <source>
        <dbReference type="ARBA" id="ARBA00012180"/>
    </source>
</evidence>
<evidence type="ECO:0000256" key="5">
    <source>
        <dbReference type="ARBA" id="ARBA00007383"/>
    </source>
</evidence>
<dbReference type="RefSeq" id="WP_190235686.1">
    <property type="nucleotide sequence ID" value="NZ_SSOA01000003.1"/>
</dbReference>